<organism evidence="1 2">
    <name type="scientific">Hymenochirus boettgeri</name>
    <name type="common">Congo dwarf clawed frog</name>
    <dbReference type="NCBI Taxonomy" id="247094"/>
    <lineage>
        <taxon>Eukaryota</taxon>
        <taxon>Metazoa</taxon>
        <taxon>Chordata</taxon>
        <taxon>Craniata</taxon>
        <taxon>Vertebrata</taxon>
        <taxon>Euteleostomi</taxon>
        <taxon>Amphibia</taxon>
        <taxon>Batrachia</taxon>
        <taxon>Anura</taxon>
        <taxon>Pipoidea</taxon>
        <taxon>Pipidae</taxon>
        <taxon>Pipinae</taxon>
        <taxon>Hymenochirus</taxon>
    </lineage>
</organism>
<proteinExistence type="predicted"/>
<reference evidence="1" key="1">
    <citation type="thesis" date="2020" institute="ProQuest LLC" country="789 East Eisenhower Parkway, Ann Arbor, MI, USA">
        <title>Comparative Genomics and Chromosome Evolution.</title>
        <authorList>
            <person name="Mudd A.B."/>
        </authorList>
    </citation>
    <scope>NUCLEOTIDE SEQUENCE</scope>
    <source>
        <strain evidence="1">Female2</strain>
        <tissue evidence="1">Blood</tissue>
    </source>
</reference>
<dbReference type="PANTHER" id="PTHR28457:SF1">
    <property type="entry name" value="CILIA- AND FLAGELLA-ASSOCIATED PROTEIN 119"/>
    <property type="match status" value="1"/>
</dbReference>
<sequence>IKKRKTRICLWKDLTIEDVEILQKAKSVDEIHRALSQMLSLERNSSDPRVSVLLDLYYYTVRFCQDSGFNREQTSCFFSIVKDTHAECTDTPLGNMDMCYEHFVELLLCHSVHRPPFSLAIFTQQQIQTISDYVMNTYFRQFKLYKYVFTPQVHLDLSISYQGMVDPNPVADSEQGKYIRHQTFGRPETSDKNNV</sequence>
<keyword evidence="2" id="KW-1185">Reference proteome</keyword>
<evidence type="ECO:0008006" key="3">
    <source>
        <dbReference type="Google" id="ProtNLM"/>
    </source>
</evidence>
<evidence type="ECO:0000313" key="1">
    <source>
        <dbReference type="EMBL" id="KAG8433445.1"/>
    </source>
</evidence>
<dbReference type="Proteomes" id="UP000812440">
    <property type="component" value="Chromosome 9"/>
</dbReference>
<feature type="non-terminal residue" evidence="1">
    <location>
        <position position="1"/>
    </location>
</feature>
<comment type="caution">
    <text evidence="1">The sequence shown here is derived from an EMBL/GenBank/DDBJ whole genome shotgun (WGS) entry which is preliminary data.</text>
</comment>
<dbReference type="EMBL" id="JAACNH010000009">
    <property type="protein sequence ID" value="KAG8433445.1"/>
    <property type="molecule type" value="Genomic_DNA"/>
</dbReference>
<gene>
    <name evidence="1" type="ORF">GDO86_017646</name>
</gene>
<dbReference type="PANTHER" id="PTHR28457">
    <property type="entry name" value="COILED-COIL DOMAIN-CONTAINING PROTEIN 189"/>
    <property type="match status" value="1"/>
</dbReference>
<dbReference type="AlphaFoldDB" id="A0A8T2IKG4"/>
<protein>
    <recommendedName>
        <fullName evidence="3">Coiled-coil domain containing 189</fullName>
    </recommendedName>
</protein>
<accession>A0A8T2IKG4</accession>
<dbReference type="OrthoDB" id="425082at2759"/>
<name>A0A8T2IKG4_9PIPI</name>
<dbReference type="Pfam" id="PF14769">
    <property type="entry name" value="CLAMP"/>
    <property type="match status" value="1"/>
</dbReference>
<evidence type="ECO:0000313" key="2">
    <source>
        <dbReference type="Proteomes" id="UP000812440"/>
    </source>
</evidence>
<dbReference type="InterPro" id="IPR032727">
    <property type="entry name" value="CLAMP"/>
</dbReference>